<dbReference type="InterPro" id="IPR036390">
    <property type="entry name" value="WH_DNA-bd_sf"/>
</dbReference>
<dbReference type="Proteomes" id="UP000295292">
    <property type="component" value="Unassembled WGS sequence"/>
</dbReference>
<dbReference type="OrthoDB" id="9786071at2"/>
<dbReference type="PANTHER" id="PTHR33164">
    <property type="entry name" value="TRANSCRIPTIONAL REGULATOR, MARR FAMILY"/>
    <property type="match status" value="1"/>
</dbReference>
<gene>
    <name evidence="2" type="ORF">CLV99_2173</name>
</gene>
<protein>
    <submittedName>
        <fullName evidence="2">DNA-binding MarR family transcriptional regulator</fullName>
    </submittedName>
</protein>
<dbReference type="Gene3D" id="1.10.10.10">
    <property type="entry name" value="Winged helix-like DNA-binding domain superfamily/Winged helix DNA-binding domain"/>
    <property type="match status" value="1"/>
</dbReference>
<dbReference type="AlphaFoldDB" id="A0A4R6WJP4"/>
<accession>A0A4R6WJP4</accession>
<organism evidence="2 3">
    <name type="scientific">Sphingobacterium yanglingense</name>
    <dbReference type="NCBI Taxonomy" id="1437280"/>
    <lineage>
        <taxon>Bacteria</taxon>
        <taxon>Pseudomonadati</taxon>
        <taxon>Bacteroidota</taxon>
        <taxon>Sphingobacteriia</taxon>
        <taxon>Sphingobacteriales</taxon>
        <taxon>Sphingobacteriaceae</taxon>
        <taxon>Sphingobacterium</taxon>
    </lineage>
</organism>
<evidence type="ECO:0000313" key="2">
    <source>
        <dbReference type="EMBL" id="TDQ78194.1"/>
    </source>
</evidence>
<dbReference type="SUPFAM" id="SSF46785">
    <property type="entry name" value="Winged helix' DNA-binding domain"/>
    <property type="match status" value="1"/>
</dbReference>
<dbReference type="SMART" id="SM00347">
    <property type="entry name" value="HTH_MARR"/>
    <property type="match status" value="1"/>
</dbReference>
<sequence>MNRSDFDLEQQNSNIESKIVASLERITQSFRVLLWRQSKEFPLTPTQIQLLIFLLHHDTENRKVSYLAEEFNMTKATISETVKTLEQKELIAKEYEEQDTRSYTIHLTDRGREVAQQTSLFTEEIRTPIHNLNDTSKEILLSSLLEIVTHLNQSGIISVQRMCISCSYYQSSDDGTLHFCRLLNQKLATTDLRIDCPEHQAKAF</sequence>
<dbReference type="GO" id="GO:0003700">
    <property type="term" value="F:DNA-binding transcription factor activity"/>
    <property type="evidence" value="ECO:0007669"/>
    <property type="project" value="InterPro"/>
</dbReference>
<dbReference type="RefSeq" id="WP_133584438.1">
    <property type="nucleotide sequence ID" value="NZ_SNYV01000013.1"/>
</dbReference>
<dbReference type="InterPro" id="IPR036388">
    <property type="entry name" value="WH-like_DNA-bd_sf"/>
</dbReference>
<dbReference type="PANTHER" id="PTHR33164:SF89">
    <property type="entry name" value="MARR FAMILY REGULATORY PROTEIN"/>
    <property type="match status" value="1"/>
</dbReference>
<dbReference type="InterPro" id="IPR039422">
    <property type="entry name" value="MarR/SlyA-like"/>
</dbReference>
<dbReference type="GO" id="GO:0003677">
    <property type="term" value="F:DNA binding"/>
    <property type="evidence" value="ECO:0007669"/>
    <property type="project" value="UniProtKB-KW"/>
</dbReference>
<dbReference type="EMBL" id="SNYV01000013">
    <property type="protein sequence ID" value="TDQ78194.1"/>
    <property type="molecule type" value="Genomic_DNA"/>
</dbReference>
<keyword evidence="2" id="KW-0238">DNA-binding</keyword>
<reference evidence="2 3" key="1">
    <citation type="submission" date="2019-03" db="EMBL/GenBank/DDBJ databases">
        <title>Genomic Encyclopedia of Archaeal and Bacterial Type Strains, Phase II (KMG-II): from individual species to whole genera.</title>
        <authorList>
            <person name="Goeker M."/>
        </authorList>
    </citation>
    <scope>NUCLEOTIDE SEQUENCE [LARGE SCALE GENOMIC DNA]</scope>
    <source>
        <strain evidence="2 3">DSM 28353</strain>
    </source>
</reference>
<evidence type="ECO:0000313" key="3">
    <source>
        <dbReference type="Proteomes" id="UP000295292"/>
    </source>
</evidence>
<proteinExistence type="predicted"/>
<keyword evidence="3" id="KW-1185">Reference proteome</keyword>
<dbReference type="GO" id="GO:0006950">
    <property type="term" value="P:response to stress"/>
    <property type="evidence" value="ECO:0007669"/>
    <property type="project" value="TreeGrafter"/>
</dbReference>
<comment type="caution">
    <text evidence="2">The sequence shown here is derived from an EMBL/GenBank/DDBJ whole genome shotgun (WGS) entry which is preliminary data.</text>
</comment>
<evidence type="ECO:0000259" key="1">
    <source>
        <dbReference type="PROSITE" id="PS50995"/>
    </source>
</evidence>
<feature type="domain" description="HTH marR-type" evidence="1">
    <location>
        <begin position="16"/>
        <end position="153"/>
    </location>
</feature>
<dbReference type="Pfam" id="PF12802">
    <property type="entry name" value="MarR_2"/>
    <property type="match status" value="1"/>
</dbReference>
<dbReference type="PROSITE" id="PS50995">
    <property type="entry name" value="HTH_MARR_2"/>
    <property type="match status" value="1"/>
</dbReference>
<dbReference type="InterPro" id="IPR000835">
    <property type="entry name" value="HTH_MarR-typ"/>
</dbReference>
<name>A0A4R6WJP4_9SPHI</name>